<protein>
    <submittedName>
        <fullName evidence="6">Type 1 fimbrial protein</fullName>
    </submittedName>
</protein>
<dbReference type="SUPFAM" id="SSF49401">
    <property type="entry name" value="Bacterial adhesins"/>
    <property type="match status" value="1"/>
</dbReference>
<name>A0A923EZW8_9PSED</name>
<dbReference type="EMBL" id="JABWQP020000001">
    <property type="protein sequence ID" value="MBV4484751.1"/>
    <property type="molecule type" value="Genomic_DNA"/>
</dbReference>
<keyword evidence="4" id="KW-0732">Signal</keyword>
<dbReference type="Pfam" id="PF00419">
    <property type="entry name" value="Fimbrial"/>
    <property type="match status" value="1"/>
</dbReference>
<proteinExistence type="inferred from homology"/>
<evidence type="ECO:0000313" key="8">
    <source>
        <dbReference type="Proteomes" id="UP000648816"/>
    </source>
</evidence>
<evidence type="ECO:0000256" key="1">
    <source>
        <dbReference type="ARBA" id="ARBA00004561"/>
    </source>
</evidence>
<evidence type="ECO:0000256" key="4">
    <source>
        <dbReference type="SAM" id="SignalP"/>
    </source>
</evidence>
<dbReference type="InterPro" id="IPR008966">
    <property type="entry name" value="Adhesion_dom_sf"/>
</dbReference>
<sequence>MNKLIPLTALALLSHLTDATASCWIDDTGQAGDGKARIINFSAPATVNVPVDATSLTVVDTQTPGLNKNIRPVCSPEESSGFVLDPSLGPQPAGGSVFPIKGSGLNMRVRIEGLSAFYTLNDAKAVFNIKKGWSKLDGPYRLFLIKNSTIEPGAVIPAGPLGTWQTQSGFVIARFNLLNPITVIPASCSVGDVNVPMGDNYQLHQLANLGDSAPPVSFKIPVYGCDKSINEVSIKFDAVTNIIDENSGTVALDDQSTAKGIGLKLMSGIAGAITMNKIYKIGSFIAGAETAEVSLTAAYVRTPGELRAGSANTSMRFTMTYE</sequence>
<evidence type="ECO:0000313" key="7">
    <source>
        <dbReference type="EMBL" id="MBV4484751.1"/>
    </source>
</evidence>
<reference evidence="6" key="2">
    <citation type="submission" date="2020-07" db="EMBL/GenBank/DDBJ databases">
        <authorList>
            <person name="Lood C."/>
            <person name="Girard L."/>
        </authorList>
    </citation>
    <scope>NUCLEOTIDE SEQUENCE</scope>
    <source>
        <strain evidence="6">SWRI153</strain>
    </source>
</reference>
<dbReference type="Proteomes" id="UP000648816">
    <property type="component" value="Unassembled WGS sequence"/>
</dbReference>
<comment type="caution">
    <text evidence="6">The sequence shown here is derived from an EMBL/GenBank/DDBJ whole genome shotgun (WGS) entry which is preliminary data.</text>
</comment>
<dbReference type="InterPro" id="IPR000259">
    <property type="entry name" value="Adhesion_dom_fimbrial"/>
</dbReference>
<comment type="subcellular location">
    <subcellularLocation>
        <location evidence="1">Fimbrium</location>
    </subcellularLocation>
</comment>
<evidence type="ECO:0000256" key="2">
    <source>
        <dbReference type="ARBA" id="ARBA00006671"/>
    </source>
</evidence>
<dbReference type="GO" id="GO:0009289">
    <property type="term" value="C:pilus"/>
    <property type="evidence" value="ECO:0007669"/>
    <property type="project" value="UniProtKB-SubCell"/>
</dbReference>
<dbReference type="AlphaFoldDB" id="A0A923EZW8"/>
<keyword evidence="8" id="KW-1185">Reference proteome</keyword>
<evidence type="ECO:0000256" key="3">
    <source>
        <dbReference type="ARBA" id="ARBA00023263"/>
    </source>
</evidence>
<comment type="similarity">
    <text evidence="2">Belongs to the fimbrial protein family.</text>
</comment>
<gene>
    <name evidence="7" type="ORF">HU727_004030</name>
    <name evidence="6" type="ORF">HU727_01840</name>
</gene>
<feature type="signal peptide" evidence="4">
    <location>
        <begin position="1"/>
        <end position="21"/>
    </location>
</feature>
<dbReference type="PANTHER" id="PTHR33420:SF14">
    <property type="entry name" value="TYPE 1 FIMBRIN D-MANNOSE SPECIFIC ADHESIN"/>
    <property type="match status" value="1"/>
</dbReference>
<dbReference type="InterPro" id="IPR036937">
    <property type="entry name" value="Adhesion_dom_fimbrial_sf"/>
</dbReference>
<dbReference type="PANTHER" id="PTHR33420">
    <property type="entry name" value="FIMBRIAL SUBUNIT ELFA-RELATED"/>
    <property type="match status" value="1"/>
</dbReference>
<dbReference type="Gene3D" id="2.60.40.1090">
    <property type="entry name" value="Fimbrial-type adhesion domain"/>
    <property type="match status" value="1"/>
</dbReference>
<evidence type="ECO:0000313" key="6">
    <source>
        <dbReference type="EMBL" id="MBC3340370.1"/>
    </source>
</evidence>
<dbReference type="InterPro" id="IPR050263">
    <property type="entry name" value="Bact_Fimbrial_Adh_Pro"/>
</dbReference>
<dbReference type="Gene3D" id="2.60.40.3310">
    <property type="match status" value="1"/>
</dbReference>
<accession>A0A923EZW8</accession>
<keyword evidence="3" id="KW-0281">Fimbrium</keyword>
<evidence type="ECO:0000259" key="5">
    <source>
        <dbReference type="Pfam" id="PF00419"/>
    </source>
</evidence>
<dbReference type="GO" id="GO:0043709">
    <property type="term" value="P:cell adhesion involved in single-species biofilm formation"/>
    <property type="evidence" value="ECO:0007669"/>
    <property type="project" value="TreeGrafter"/>
</dbReference>
<dbReference type="EMBL" id="JABWQP010000001">
    <property type="protein sequence ID" value="MBC3340370.1"/>
    <property type="molecule type" value="Genomic_DNA"/>
</dbReference>
<feature type="domain" description="Fimbrial-type adhesion" evidence="5">
    <location>
        <begin position="182"/>
        <end position="321"/>
    </location>
</feature>
<reference evidence="7" key="3">
    <citation type="submission" date="2021-06" db="EMBL/GenBank/DDBJ databases">
        <title>Updating the genus Pseudomonas: Description of 43 new species and partition of the Pseudomonas putida group.</title>
        <authorList>
            <person name="Girard L."/>
            <person name="Lood C."/>
            <person name="Vandamme P."/>
            <person name="Rokni-Zadeh H."/>
            <person name="Van Noort V."/>
            <person name="Hofte M."/>
            <person name="Lavigne R."/>
            <person name="De Mot R."/>
        </authorList>
    </citation>
    <scope>NUCLEOTIDE SEQUENCE</scope>
    <source>
        <strain evidence="7">SWRI153</strain>
    </source>
</reference>
<organism evidence="6">
    <name type="scientific">Pseudomonas khorasanensis</name>
    <dbReference type="NCBI Taxonomy" id="2745508"/>
    <lineage>
        <taxon>Bacteria</taxon>
        <taxon>Pseudomonadati</taxon>
        <taxon>Pseudomonadota</taxon>
        <taxon>Gammaproteobacteria</taxon>
        <taxon>Pseudomonadales</taxon>
        <taxon>Pseudomonadaceae</taxon>
        <taxon>Pseudomonas</taxon>
    </lineage>
</organism>
<reference evidence="6 8" key="1">
    <citation type="journal article" date="2020" name="Microorganisms">
        <title>Reliable Identification of Environmental Pseudomonas Isolates Using the rpoD Gene.</title>
        <authorList>
            <consortium name="The Broad Institute Genome Sequencing Platform"/>
            <person name="Girard L."/>
            <person name="Lood C."/>
            <person name="Rokni-Zadeh H."/>
            <person name="van Noort V."/>
            <person name="Lavigne R."/>
            <person name="De Mot R."/>
        </authorList>
    </citation>
    <scope>NUCLEOTIDE SEQUENCE</scope>
    <source>
        <strain evidence="6 8">SWRI153</strain>
    </source>
</reference>
<feature type="chain" id="PRO_5044694789" evidence="4">
    <location>
        <begin position="22"/>
        <end position="322"/>
    </location>
</feature>
<dbReference type="RefSeq" id="WP_186528380.1">
    <property type="nucleotide sequence ID" value="NZ_JABWQP020000001.1"/>
</dbReference>